<dbReference type="InterPro" id="IPR030844">
    <property type="entry name" value="PAN3"/>
</dbReference>
<keyword evidence="3 7" id="KW-0507">mRNA processing</keyword>
<dbReference type="EMBL" id="OZ037953">
    <property type="protein sequence ID" value="CAL1698097.1"/>
    <property type="molecule type" value="Genomic_DNA"/>
</dbReference>
<feature type="binding site" evidence="7">
    <location>
        <begin position="449"/>
        <end position="450"/>
    </location>
    <ligand>
        <name>ATP</name>
        <dbReference type="ChEBI" id="CHEBI:30616"/>
    </ligand>
</feature>
<dbReference type="PROSITE" id="PS50011">
    <property type="entry name" value="PROTEIN_KINASE_DOM"/>
    <property type="match status" value="1"/>
</dbReference>
<feature type="coiled-coil region" evidence="7">
    <location>
        <begin position="551"/>
        <end position="589"/>
    </location>
</feature>
<feature type="domain" description="C3H1-type" evidence="11">
    <location>
        <begin position="64"/>
        <end position="93"/>
    </location>
</feature>
<keyword evidence="8" id="KW-0863">Zinc-finger</keyword>
<protein>
    <recommendedName>
        <fullName evidence="7">PAN2-PAN3 deadenylation complex subunit PAN3</fullName>
    </recommendedName>
    <alternativeName>
        <fullName evidence="7">PAB1P-dependent poly(A)-specific ribonuclease</fullName>
    </alternativeName>
    <alternativeName>
        <fullName evidence="7">Poly(A)-nuclease deadenylation complex subunit 3</fullName>
        <shortName evidence="7">PAN deadenylation complex subunit 3</shortName>
    </alternativeName>
</protein>
<keyword evidence="6 7" id="KW-0175">Coiled coil</keyword>
<keyword evidence="2 7" id="KW-0963">Cytoplasm</keyword>
<evidence type="ECO:0000313" key="13">
    <source>
        <dbReference type="Proteomes" id="UP001497453"/>
    </source>
</evidence>
<feature type="region of interest" description="Disordered" evidence="9">
    <location>
        <begin position="131"/>
        <end position="155"/>
    </location>
</feature>
<feature type="binding site" evidence="7">
    <location>
        <begin position="385"/>
        <end position="392"/>
    </location>
    <ligand>
        <name>ATP</name>
        <dbReference type="ChEBI" id="CHEBI:30616"/>
    </ligand>
</feature>
<feature type="compositionally biased region" description="Low complexity" evidence="9">
    <location>
        <begin position="137"/>
        <end position="150"/>
    </location>
</feature>
<comment type="subunit">
    <text evidence="7">Homodimer. Forms a heterotrimer with a catalytic subunit PAN2 to form the poly(A)-nuclease (PAN) deadenylation complex. Interacts (via PAM-2 motif) with poly(A)-binding protein PAB1 (via PABC domain), conferring substrate specificity of the enzyme complex.</text>
</comment>
<feature type="domain" description="Protein kinase" evidence="10">
    <location>
        <begin position="307"/>
        <end position="637"/>
    </location>
</feature>
<evidence type="ECO:0000256" key="3">
    <source>
        <dbReference type="ARBA" id="ARBA00022664"/>
    </source>
</evidence>
<dbReference type="Proteomes" id="UP001497453">
    <property type="component" value="Chromosome 10"/>
</dbReference>
<dbReference type="SUPFAM" id="SSF56112">
    <property type="entry name" value="Protein kinase-like (PK-like)"/>
    <property type="match status" value="1"/>
</dbReference>
<evidence type="ECO:0000256" key="5">
    <source>
        <dbReference type="ARBA" id="ARBA00022840"/>
    </source>
</evidence>
<proteinExistence type="inferred from homology"/>
<evidence type="ECO:0000259" key="10">
    <source>
        <dbReference type="PROSITE" id="PS50011"/>
    </source>
</evidence>
<feature type="region of interest" description="Disordered" evidence="9">
    <location>
        <begin position="395"/>
        <end position="415"/>
    </location>
</feature>
<dbReference type="InterPro" id="IPR000571">
    <property type="entry name" value="Znf_CCCH"/>
</dbReference>
<gene>
    <name evidence="7" type="primary">PAN3</name>
    <name evidence="12" type="ORF">GFSPODELE1_LOCUS1997</name>
</gene>
<keyword evidence="8" id="KW-0479">Metal-binding</keyword>
<comment type="function">
    <text evidence="7">Regulatory subunit of the poly(A)-nuclease (PAN) deadenylation complex, one of two cytoplasmic mRNA deadenylases involved in mRNA turnover. PAN specifically shortens poly(A) tails of RNA and the activity is stimulated by poly(A)-binding protein PAB1. PAN deadenylation is followed by rapid degradation of the shortened mRNA tails by the CCR4-NOT complex. Deadenylated mRNAs are then degraded by two alternative mechanisms, namely exosome-mediated 3'-5' exonucleolytic degradation, or deadenlyation-dependent mRNA decaping and subsequent 5'-3' exonucleolytic degradation by XRN1. May also be involved in post-transcriptional maturation of mRNA poly(A) tails. PAN3 acts as a positive regulator for PAN activity, recruiting the catalytic subunit PAN2 to mRNA via its interaction with RNA and with PAB1.</text>
</comment>
<evidence type="ECO:0000259" key="11">
    <source>
        <dbReference type="PROSITE" id="PS50103"/>
    </source>
</evidence>
<evidence type="ECO:0000256" key="7">
    <source>
        <dbReference type="HAMAP-Rule" id="MF_03181"/>
    </source>
</evidence>
<evidence type="ECO:0000256" key="6">
    <source>
        <dbReference type="ARBA" id="ARBA00023054"/>
    </source>
</evidence>
<dbReference type="HAMAP" id="MF_03181">
    <property type="entry name" value="PAN3"/>
    <property type="match status" value="1"/>
</dbReference>
<organism evidence="12 13">
    <name type="scientific">Somion occarium</name>
    <dbReference type="NCBI Taxonomy" id="3059160"/>
    <lineage>
        <taxon>Eukaryota</taxon>
        <taxon>Fungi</taxon>
        <taxon>Dikarya</taxon>
        <taxon>Basidiomycota</taxon>
        <taxon>Agaricomycotina</taxon>
        <taxon>Agaricomycetes</taxon>
        <taxon>Polyporales</taxon>
        <taxon>Cerrenaceae</taxon>
        <taxon>Somion</taxon>
    </lineage>
</organism>
<evidence type="ECO:0000256" key="9">
    <source>
        <dbReference type="SAM" id="MobiDB-lite"/>
    </source>
</evidence>
<comment type="domain">
    <text evidence="7">The pseudokinase domain, the coiled-coil (CC), and C-terminal knob domain (CK) form a structural unit (PKC) that forms an extensive high-affinity interaction surface for PAN2.</text>
</comment>
<dbReference type="Gene3D" id="1.10.287.3700">
    <property type="match status" value="1"/>
</dbReference>
<dbReference type="InterPro" id="IPR000719">
    <property type="entry name" value="Prot_kinase_dom"/>
</dbReference>
<feature type="binding site" evidence="7">
    <location>
        <position position="336"/>
    </location>
    <ligand>
        <name>ATP</name>
        <dbReference type="ChEBI" id="CHEBI:30616"/>
    </ligand>
</feature>
<feature type="region of interest" description="Knob domain" evidence="7">
    <location>
        <begin position="590"/>
        <end position="685"/>
    </location>
</feature>
<dbReference type="Gene3D" id="1.10.510.10">
    <property type="entry name" value="Transferase(Phosphotransferase) domain 1"/>
    <property type="match status" value="1"/>
</dbReference>
<dbReference type="Gene3D" id="6.10.250.3160">
    <property type="match status" value="1"/>
</dbReference>
<dbReference type="PANTHER" id="PTHR12272:SF11">
    <property type="entry name" value="PAN2-PAN3 DEADENYLATION COMPLEX SUBUNIT PAN3"/>
    <property type="match status" value="1"/>
</dbReference>
<dbReference type="Pfam" id="PF18101">
    <property type="entry name" value="Pan3_CK"/>
    <property type="match status" value="1"/>
</dbReference>
<dbReference type="InterPro" id="IPR041332">
    <property type="entry name" value="Pan3_CK"/>
</dbReference>
<sequence>MASGEMAFFARPSSSAVRIVAPSGKEQEPVGTKPSPRKGPYSYTCHICDCPHGLTRICLTSNLDSTQRQCRNILIYGSCKFQDKGCIYSHPSRDIPSPAPPESPVPAPALPAQSVNAPVFVPKTPIPHPASPAPVASQYYQSQSSSSSSSGAIDPTAAAAELRDDNDPVVAANANAVAAVAAVTPAKEFIPFEPYGMAESMPVPEGSMMSPYANPYAAQDQAQMLEYDAQGADLFYSTSPSFVRQPLQYHLYTQPRPEDLQPRFFVPDDIREELQQRAENIHTAPAPGLGLPEELQGYHSLIPLEPVTGERRKFGNWYSAVYRATKASDGLPYVLRRIENFRLKDVEAFSTILAWRRIQHPNIISVREAFTTSAFGDASLVVVYDYHPNSTTLSEVHVRSKQPQATSGRGSRSQDRIPEQNLLSYIVQIASAVKAVHDAGLSLRIIDATKILITGKNRVRVGSCGVVDVLMYEAHQDMASLQQEDLTMFGKLILALCCHHPGAPYNPQKALEQINRYYSVEVKQIALFLMGKPNVPQGKKAIDQIVDMLSRQSIKKVEEAHSAVDRLEAGLMSELENGRLVRLLCKFGFINERPEFALDPRWSETGDRYIIKLFRDYVFHQVDEHGRPVVNLSHVLTCLNKLDAGTDERIMLVSRDEQSCLVVTYKEVKSCIESAFNELGTAAAS</sequence>
<dbReference type="PANTHER" id="PTHR12272">
    <property type="entry name" value="DEADENYLATION COMPLEX SUBUNIT PAN3"/>
    <property type="match status" value="1"/>
</dbReference>
<comment type="domain">
    <text evidence="7">Contains a pseudokinase domain. The protein kinase domain is predicted to be catalytically inactive because some of the residues important for catalytic activity are substituted and it lacks the equivalent of the binding site for a peptide substrate. However, it has retained an ATP-binding site and ATP-binding is required for mRNA degradation, stimulating the activity of the PAN2 nuclease in vitro. The nucleotide-binding site is juxtaposed to the RNase active site of PAN2 in the complex and may actually bind nucleosides of a poly(A) RNA rather than ATP, feeding the poly(A)-tail to the active site of the deadenylase and thus increasing the efficiency with which this distributive enzyme degrades oligo(A) RNAs.</text>
</comment>
<evidence type="ECO:0000256" key="2">
    <source>
        <dbReference type="ARBA" id="ARBA00022490"/>
    </source>
</evidence>
<accession>A0ABP1CVF9</accession>
<keyword evidence="8" id="KW-0862">Zinc</keyword>
<evidence type="ECO:0000256" key="1">
    <source>
        <dbReference type="ARBA" id="ARBA00004496"/>
    </source>
</evidence>
<feature type="compositionally biased region" description="Polar residues" evidence="9">
    <location>
        <begin position="401"/>
        <end position="411"/>
    </location>
</feature>
<dbReference type="Pfam" id="PF25586">
    <property type="entry name" value="zf-CCCH_PAN3"/>
    <property type="match status" value="1"/>
</dbReference>
<comment type="caution">
    <text evidence="7">Lacks conserved residue(s) required for the propagation of feature annotation.</text>
</comment>
<name>A0ABP1CVF9_9APHY</name>
<dbReference type="PROSITE" id="PS50103">
    <property type="entry name" value="ZF_C3H1"/>
    <property type="match status" value="1"/>
</dbReference>
<comment type="similarity">
    <text evidence="7">Belongs to the protein kinase superfamily. PAN3 family.</text>
</comment>
<feature type="zinc finger region" description="C3H1-type" evidence="8">
    <location>
        <begin position="64"/>
        <end position="93"/>
    </location>
</feature>
<comment type="domain">
    <text evidence="7">The N-terminal zinc finger binds to poly(A) RNA.</text>
</comment>
<evidence type="ECO:0000256" key="8">
    <source>
        <dbReference type="PROSITE-ProRule" id="PRU00723"/>
    </source>
</evidence>
<dbReference type="Gene3D" id="1.20.5.5160">
    <property type="match status" value="1"/>
</dbReference>
<dbReference type="InterPro" id="IPR001245">
    <property type="entry name" value="Ser-Thr/Tyr_kinase_cat_dom"/>
</dbReference>
<dbReference type="Pfam" id="PF07714">
    <property type="entry name" value="PK_Tyr_Ser-Thr"/>
    <property type="match status" value="1"/>
</dbReference>
<keyword evidence="5 7" id="KW-0067">ATP-binding</keyword>
<reference evidence="13" key="1">
    <citation type="submission" date="2024-04" db="EMBL/GenBank/DDBJ databases">
        <authorList>
            <person name="Shaw F."/>
            <person name="Minotto A."/>
        </authorList>
    </citation>
    <scope>NUCLEOTIDE SEQUENCE [LARGE SCALE GENOMIC DNA]</scope>
</reference>
<keyword evidence="13" id="KW-1185">Reference proteome</keyword>
<dbReference type="InterPro" id="IPR011009">
    <property type="entry name" value="Kinase-like_dom_sf"/>
</dbReference>
<evidence type="ECO:0000313" key="12">
    <source>
        <dbReference type="EMBL" id="CAL1698097.1"/>
    </source>
</evidence>
<evidence type="ECO:0000256" key="4">
    <source>
        <dbReference type="ARBA" id="ARBA00022741"/>
    </source>
</evidence>
<keyword evidence="4 7" id="KW-0547">Nucleotide-binding</keyword>
<comment type="subcellular location">
    <subcellularLocation>
        <location evidence="1 7">Cytoplasm</location>
    </subcellularLocation>
</comment>